<evidence type="ECO:0000256" key="3">
    <source>
        <dbReference type="ARBA" id="ARBA00022821"/>
    </source>
</evidence>
<evidence type="ECO:0000256" key="2">
    <source>
        <dbReference type="ARBA" id="ARBA00022741"/>
    </source>
</evidence>
<proteinExistence type="predicted"/>
<sequence length="983" mass="111125">MAFVGEAILSSFFDTLFDKLSSVLIDYTRQVQVHDELNKWEKTLKKINAVLEDAEEKQMEEKVVKIWLDDLSDLAYDVEDILDDLATQALGRQLMVETQPSTSKFRSLIPSCCTSFTPSAIKFNVEMRTKIENITARETEKAAIVDSLLHYHEPSDDAVRVIAIIGMAGVGKTTLAQFAYNHDGVKSHFDLRVWVCVSDEFDVVGVTRTILQSVASTSRKSDAKDLNQLQVQLNDELSGKKFLLVLDDVWSQDCNKWNLLYKPMRTGAQGSRVIVTTRDQRVVPAVRASSAYPLEVLSNDDCLSLFAQHAFIHTRNFDNHPHLRAVGERIVKKCRGLPLAAKALGGMLRTQLNRDAWEEILGSKIWELPKENNSILPALKLSYHHLPSHLKCCFAYCSIFPKDYEFNVDELVLLWMGEGFLHQVNRKKQMEEIGTAYFHELLARSFFQQSNHHSSQFVMHDLIHDLAQLVAGDVCFNLEDKLENDDQHAISARARHSCFTRQEFEVVGKFEAFDKAKNLRTLIAVPITMPQDSFTLSGKISNQVLHNLIMPMRYLRVLSLTDYIMGELPCLIGIGKLKNLRHLDITRTSRLREMPFQFSNLTNLQVLTRFIVSKSRGVGIDELKNCSNLQGVLSISSLQESLVELEVLECPGLMCGLPKLASLRELTLKECDEAVLGGAQFDLPSLVTLSNGLQTLTRLEELEIWSCPKLESFPDSGFPPMLRRLELFYCEGLKSLPHNYSSCPLEVLTIECSPFLKCFPNGELPFTLKKLSITRCTNLDLRKLVINDCGGLECFPERGLSIPNLEYLKIEGCENLKSLTHQMRNLKSLRSLTISECLGLESFPKEGLAPNLASLGINNYMVSFPVKESRLLFSLTRLYIDGMESLASLALCNLISLRSLDISNCPNLWSLGPLPATLEELFISGCPTIEERYLKEGGEYWSNVAHIPCIYEGIQRYDIVDWMLDGIIDDLTFLDFNDSNFLI</sequence>
<dbReference type="FunFam" id="3.40.50.300:FF:001091">
    <property type="entry name" value="Probable disease resistance protein At1g61300"/>
    <property type="match status" value="1"/>
</dbReference>
<dbReference type="Pfam" id="PF18052">
    <property type="entry name" value="Rx_N"/>
    <property type="match status" value="1"/>
</dbReference>
<dbReference type="InterPro" id="IPR042197">
    <property type="entry name" value="Apaf_helical"/>
</dbReference>
<dbReference type="AlphaFoldDB" id="A0A438GDJ9"/>
<accession>A0A438GDJ9</accession>
<evidence type="ECO:0000259" key="7">
    <source>
        <dbReference type="Pfam" id="PF23559"/>
    </source>
</evidence>
<evidence type="ECO:0000259" key="5">
    <source>
        <dbReference type="Pfam" id="PF00931"/>
    </source>
</evidence>
<dbReference type="Gene3D" id="1.10.8.430">
    <property type="entry name" value="Helical domain of apoptotic protease-activating factors"/>
    <property type="match status" value="1"/>
</dbReference>
<dbReference type="CDD" id="cd14798">
    <property type="entry name" value="RX-CC_like"/>
    <property type="match status" value="1"/>
</dbReference>
<feature type="domain" description="NB-ARC" evidence="5">
    <location>
        <begin position="138"/>
        <end position="312"/>
    </location>
</feature>
<dbReference type="SUPFAM" id="SSF52540">
    <property type="entry name" value="P-loop containing nucleoside triphosphate hydrolases"/>
    <property type="match status" value="1"/>
</dbReference>
<evidence type="ECO:0000313" key="9">
    <source>
        <dbReference type="EMBL" id="RVW70276.1"/>
    </source>
</evidence>
<dbReference type="InterPro" id="IPR027417">
    <property type="entry name" value="P-loop_NTPase"/>
</dbReference>
<organism evidence="9 10">
    <name type="scientific">Vitis vinifera</name>
    <name type="common">Grape</name>
    <dbReference type="NCBI Taxonomy" id="29760"/>
    <lineage>
        <taxon>Eukaryota</taxon>
        <taxon>Viridiplantae</taxon>
        <taxon>Streptophyta</taxon>
        <taxon>Embryophyta</taxon>
        <taxon>Tracheophyta</taxon>
        <taxon>Spermatophyta</taxon>
        <taxon>Magnoliopsida</taxon>
        <taxon>eudicotyledons</taxon>
        <taxon>Gunneridae</taxon>
        <taxon>Pentapetalae</taxon>
        <taxon>rosids</taxon>
        <taxon>Vitales</taxon>
        <taxon>Vitaceae</taxon>
        <taxon>Viteae</taxon>
        <taxon>Vitis</taxon>
    </lineage>
</organism>
<feature type="domain" description="Disease resistance protein winged helix" evidence="7">
    <location>
        <begin position="399"/>
        <end position="467"/>
    </location>
</feature>
<keyword evidence="3" id="KW-0611">Plant defense</keyword>
<dbReference type="Gene3D" id="1.20.5.4130">
    <property type="match status" value="1"/>
</dbReference>
<dbReference type="InterPro" id="IPR032675">
    <property type="entry name" value="LRR_dom_sf"/>
</dbReference>
<protein>
    <submittedName>
        <fullName evidence="9">Putative disease resistance RPP13-like protein 1</fullName>
    </submittedName>
</protein>
<dbReference type="PANTHER" id="PTHR36766">
    <property type="entry name" value="PLANT BROAD-SPECTRUM MILDEW RESISTANCE PROTEIN RPW8"/>
    <property type="match status" value="1"/>
</dbReference>
<dbReference type="Pfam" id="PF23559">
    <property type="entry name" value="WHD_DRP"/>
    <property type="match status" value="1"/>
</dbReference>
<dbReference type="Gene3D" id="3.40.50.300">
    <property type="entry name" value="P-loop containing nucleotide triphosphate hydrolases"/>
    <property type="match status" value="1"/>
</dbReference>
<dbReference type="GO" id="GO:0006952">
    <property type="term" value="P:defense response"/>
    <property type="evidence" value="ECO:0007669"/>
    <property type="project" value="UniProtKB-KW"/>
</dbReference>
<dbReference type="GO" id="GO:0051707">
    <property type="term" value="P:response to other organism"/>
    <property type="evidence" value="ECO:0007669"/>
    <property type="project" value="UniProtKB-ARBA"/>
</dbReference>
<evidence type="ECO:0000259" key="8">
    <source>
        <dbReference type="Pfam" id="PF23598"/>
    </source>
</evidence>
<comment type="caution">
    <text evidence="9">The sequence shown here is derived from an EMBL/GenBank/DDBJ whole genome shotgun (WGS) entry which is preliminary data.</text>
</comment>
<keyword evidence="4" id="KW-0067">ATP-binding</keyword>
<dbReference type="InterPro" id="IPR038005">
    <property type="entry name" value="RX-like_CC"/>
</dbReference>
<dbReference type="InterPro" id="IPR041118">
    <property type="entry name" value="Rx_N"/>
</dbReference>
<dbReference type="Gene3D" id="3.80.10.10">
    <property type="entry name" value="Ribonuclease Inhibitor"/>
    <property type="match status" value="2"/>
</dbReference>
<dbReference type="FunFam" id="1.10.10.10:FF:000322">
    <property type="entry name" value="Probable disease resistance protein At1g63360"/>
    <property type="match status" value="1"/>
</dbReference>
<dbReference type="SUPFAM" id="SSF52058">
    <property type="entry name" value="L domain-like"/>
    <property type="match status" value="2"/>
</dbReference>
<dbReference type="InterPro" id="IPR055414">
    <property type="entry name" value="LRR_R13L4/SHOC2-like"/>
</dbReference>
<name>A0A438GDJ9_VITVI</name>
<gene>
    <name evidence="9" type="primary">RPPL1_80</name>
    <name evidence="9" type="ORF">CK203_060290</name>
</gene>
<dbReference type="GO" id="GO:0043531">
    <property type="term" value="F:ADP binding"/>
    <property type="evidence" value="ECO:0007669"/>
    <property type="project" value="InterPro"/>
</dbReference>
<feature type="domain" description="Disease resistance N-terminal" evidence="6">
    <location>
        <begin position="15"/>
        <end position="103"/>
    </location>
</feature>
<evidence type="ECO:0000313" key="10">
    <source>
        <dbReference type="Proteomes" id="UP000288805"/>
    </source>
</evidence>
<evidence type="ECO:0000256" key="1">
    <source>
        <dbReference type="ARBA" id="ARBA00022737"/>
    </source>
</evidence>
<dbReference type="InterPro" id="IPR002182">
    <property type="entry name" value="NB-ARC"/>
</dbReference>
<evidence type="ECO:0000256" key="4">
    <source>
        <dbReference type="ARBA" id="ARBA00022840"/>
    </source>
</evidence>
<evidence type="ECO:0000259" key="6">
    <source>
        <dbReference type="Pfam" id="PF18052"/>
    </source>
</evidence>
<dbReference type="Pfam" id="PF00931">
    <property type="entry name" value="NB-ARC"/>
    <property type="match status" value="1"/>
</dbReference>
<dbReference type="Gene3D" id="1.10.10.10">
    <property type="entry name" value="Winged helix-like DNA-binding domain superfamily/Winged helix DNA-binding domain"/>
    <property type="match status" value="1"/>
</dbReference>
<reference evidence="9 10" key="1">
    <citation type="journal article" date="2018" name="PLoS Genet.">
        <title>Population sequencing reveals clonal diversity and ancestral inbreeding in the grapevine cultivar Chardonnay.</title>
        <authorList>
            <person name="Roach M.J."/>
            <person name="Johnson D.L."/>
            <person name="Bohlmann J."/>
            <person name="van Vuuren H.J."/>
            <person name="Jones S.J."/>
            <person name="Pretorius I.S."/>
            <person name="Schmidt S.A."/>
            <person name="Borneman A.R."/>
        </authorList>
    </citation>
    <scope>NUCLEOTIDE SEQUENCE [LARGE SCALE GENOMIC DNA]</scope>
    <source>
        <strain evidence="10">cv. Chardonnay</strain>
        <tissue evidence="9">Leaf</tissue>
    </source>
</reference>
<dbReference type="InterPro" id="IPR036388">
    <property type="entry name" value="WH-like_DNA-bd_sf"/>
</dbReference>
<keyword evidence="1" id="KW-0677">Repeat</keyword>
<dbReference type="GO" id="GO:0005524">
    <property type="term" value="F:ATP binding"/>
    <property type="evidence" value="ECO:0007669"/>
    <property type="project" value="UniProtKB-KW"/>
</dbReference>
<dbReference type="Pfam" id="PF23598">
    <property type="entry name" value="LRR_14"/>
    <property type="match status" value="1"/>
</dbReference>
<keyword evidence="2" id="KW-0547">Nucleotide-binding</keyword>
<dbReference type="PANTHER" id="PTHR36766:SF51">
    <property type="entry name" value="DISEASE RESISTANCE RPP13-LIKE PROTEIN 1"/>
    <property type="match status" value="1"/>
</dbReference>
<dbReference type="InterPro" id="IPR058922">
    <property type="entry name" value="WHD_DRP"/>
</dbReference>
<dbReference type="PRINTS" id="PR00364">
    <property type="entry name" value="DISEASERSIST"/>
</dbReference>
<feature type="domain" description="Disease resistance R13L4/SHOC-2-like LRR" evidence="8">
    <location>
        <begin position="549"/>
        <end position="748"/>
    </location>
</feature>
<dbReference type="Proteomes" id="UP000288805">
    <property type="component" value="Unassembled WGS sequence"/>
</dbReference>
<dbReference type="EMBL" id="QGNW01000468">
    <property type="protein sequence ID" value="RVW70276.1"/>
    <property type="molecule type" value="Genomic_DNA"/>
</dbReference>